<evidence type="ECO:0000313" key="1">
    <source>
        <dbReference type="EMBL" id="KDA03659.1"/>
    </source>
</evidence>
<dbReference type="PATRIC" id="fig|1280953.3.peg.857"/>
<protein>
    <submittedName>
        <fullName evidence="1">Uncharacterized protein</fullName>
    </submittedName>
</protein>
<evidence type="ECO:0000313" key="2">
    <source>
        <dbReference type="Proteomes" id="UP000024942"/>
    </source>
</evidence>
<dbReference type="RefSeq" id="WP_035536062.1">
    <property type="nucleotide sequence ID" value="NZ_ARYL01000004.1"/>
</dbReference>
<accession>A0A059GA94</accession>
<dbReference type="OrthoDB" id="7617204at2"/>
<sequence length="252" mass="27635">MAGGEGFEGAIVLGHATLSETLAGVGDLAARFVRYPGSQQVTFWLPQDGYTGYSTFRILGPGGAVIDEADVTARLNGRVQILIDTFPWPPGPYRIEIHHTDGWCHVLPLEKLEAGIAPPPEPQPAPEPSTGPIVYRDGFGNSLPDEDLELRARVLGRMVSQFGRHLEFDGNARAGTIIYSDGDIRIPFPHEMCAGRVHISVDLPTPQRWESVTGRPIAERDAIIAFVAAETQRQKASSWAYEIYDDRIDFVS</sequence>
<dbReference type="AlphaFoldDB" id="A0A059GA94"/>
<proteinExistence type="predicted"/>
<dbReference type="Proteomes" id="UP000024942">
    <property type="component" value="Unassembled WGS sequence"/>
</dbReference>
<dbReference type="EMBL" id="ARYL01000004">
    <property type="protein sequence ID" value="KDA03659.1"/>
    <property type="molecule type" value="Genomic_DNA"/>
</dbReference>
<gene>
    <name evidence="1" type="ORF">HOC_04232</name>
</gene>
<reference evidence="1 2" key="1">
    <citation type="journal article" date="2014" name="Antonie Van Leeuwenhoek">
        <title>Hyphomonas beringensis sp. nov. and Hyphomonas chukchiensis sp. nov., isolated from surface seawater of the Bering Sea and Chukchi Sea.</title>
        <authorList>
            <person name="Li C."/>
            <person name="Lai Q."/>
            <person name="Li G."/>
            <person name="Dong C."/>
            <person name="Wang J."/>
            <person name="Liao Y."/>
            <person name="Shao Z."/>
        </authorList>
    </citation>
    <scope>NUCLEOTIDE SEQUENCE [LARGE SCALE GENOMIC DNA]</scope>
    <source>
        <strain evidence="1 2">SCH89</strain>
    </source>
</reference>
<keyword evidence="2" id="KW-1185">Reference proteome</keyword>
<organism evidence="1 2">
    <name type="scientific">Hyphomonas oceanitis SCH89</name>
    <dbReference type="NCBI Taxonomy" id="1280953"/>
    <lineage>
        <taxon>Bacteria</taxon>
        <taxon>Pseudomonadati</taxon>
        <taxon>Pseudomonadota</taxon>
        <taxon>Alphaproteobacteria</taxon>
        <taxon>Hyphomonadales</taxon>
        <taxon>Hyphomonadaceae</taxon>
        <taxon>Hyphomonas</taxon>
    </lineage>
</organism>
<name>A0A059GA94_9PROT</name>
<comment type="caution">
    <text evidence="1">The sequence shown here is derived from an EMBL/GenBank/DDBJ whole genome shotgun (WGS) entry which is preliminary data.</text>
</comment>